<keyword evidence="2" id="KW-1185">Reference proteome</keyword>
<dbReference type="AlphaFoldDB" id="A0A1K2IXL7"/>
<sequence length="569" mass="56497">MKKTIYSVFLLIGAFSYGQVGINNPSPKATLDVTAKITDGTKAEGFIAPRLTGDALTAAANLAIPVYGTEQRGTIVYVTAAATTPGTGQAENVTAAGYYYFDGAKWQKVSTGTVAAASGWGLTGNAGTTAGTTFLGTTDNQDLVFKRNNIQAGLLNDAKKNTAFGVGAFSGTPIANADAFPGSGQANAAFGYGALASITTGFGNIAMGSGSGQKITTARFNTAIGHGALSNNVLGYSNMGIGWWALRDTAGDGITTGAGSNNLGVGAFALLQNTTGSYNVALGSSNLQVNRTGNRNTAIGNAAGQNFTNTAAGGSDNTLLGHNAGSGLYDGSANTALGSDALTLAAAGGSRNIAIGYKSGGVVAQSTSTISSNDNILIGNSVSLPVVPGNNQMNIANTIFGTGVNTSTVGSGNIGINTTTPGASLEVNGITANTSGLKFTKLTSATPVTSGAAALGVDASGNVVVTTGSSAAGALNVTTERTTSYTATATDDIILLNPSSSGHTLTLPTTGIPIGKKYYISNKNGSIPVVLSPAPRETTIATVPANQGITIMYIGGTGAGSYSVVSGAF</sequence>
<evidence type="ECO:0000313" key="2">
    <source>
        <dbReference type="Proteomes" id="UP000182034"/>
    </source>
</evidence>
<dbReference type="STRING" id="1612149.SAMN05216324_1352"/>
<proteinExistence type="predicted"/>
<evidence type="ECO:0000313" key="1">
    <source>
        <dbReference type="EMBL" id="SFZ97030.1"/>
    </source>
</evidence>
<protein>
    <recommendedName>
        <fullName evidence="3">Head domain of trimeric autotransporter adhesin</fullName>
    </recommendedName>
</protein>
<dbReference type="RefSeq" id="WP_072412890.1">
    <property type="nucleotide sequence ID" value="NZ_FPKW01000035.1"/>
</dbReference>
<accession>A0A1K2IXL7</accession>
<dbReference type="EMBL" id="FPKW01000035">
    <property type="protein sequence ID" value="SFZ97030.1"/>
    <property type="molecule type" value="Genomic_DNA"/>
</dbReference>
<reference evidence="2" key="1">
    <citation type="submission" date="2016-10" db="EMBL/GenBank/DDBJ databases">
        <authorList>
            <person name="Varghese N."/>
            <person name="Submissions S."/>
        </authorList>
    </citation>
    <scope>NUCLEOTIDE SEQUENCE [LARGE SCALE GENOMIC DNA]</scope>
    <source>
        <strain evidence="2">SUR2</strain>
    </source>
</reference>
<evidence type="ECO:0008006" key="3">
    <source>
        <dbReference type="Google" id="ProtNLM"/>
    </source>
</evidence>
<organism evidence="1 2">
    <name type="scientific">Chryseobacterium limigenitum</name>
    <dbReference type="NCBI Taxonomy" id="1612149"/>
    <lineage>
        <taxon>Bacteria</taxon>
        <taxon>Pseudomonadati</taxon>
        <taxon>Bacteroidota</taxon>
        <taxon>Flavobacteriia</taxon>
        <taxon>Flavobacteriales</taxon>
        <taxon>Weeksellaceae</taxon>
        <taxon>Chryseobacterium group</taxon>
        <taxon>Chryseobacterium</taxon>
    </lineage>
</organism>
<name>A0A1K2IXL7_9FLAO</name>
<dbReference type="OrthoDB" id="1248938at2"/>
<dbReference type="Proteomes" id="UP000182034">
    <property type="component" value="Unassembled WGS sequence"/>
</dbReference>
<gene>
    <name evidence="1" type="ORF">SAMN05216324_1352</name>
</gene>